<sequence length="94" mass="10131">MQQDEKYSPRKTFVFCGGTASGDFGIKKNEPSLAMKRGGGAGSCGGKSRCDVFVEMMREGQPYFRVHRGGVFVVVVSAEVIEGPNLDAILEVIV</sequence>
<dbReference type="Proteomes" id="UP001229421">
    <property type="component" value="Unassembled WGS sequence"/>
</dbReference>
<dbReference type="EMBL" id="JAUHHV010000010">
    <property type="protein sequence ID" value="KAK1410328.1"/>
    <property type="molecule type" value="Genomic_DNA"/>
</dbReference>
<organism evidence="1 2">
    <name type="scientific">Tagetes erecta</name>
    <name type="common">African marigold</name>
    <dbReference type="NCBI Taxonomy" id="13708"/>
    <lineage>
        <taxon>Eukaryota</taxon>
        <taxon>Viridiplantae</taxon>
        <taxon>Streptophyta</taxon>
        <taxon>Embryophyta</taxon>
        <taxon>Tracheophyta</taxon>
        <taxon>Spermatophyta</taxon>
        <taxon>Magnoliopsida</taxon>
        <taxon>eudicotyledons</taxon>
        <taxon>Gunneridae</taxon>
        <taxon>Pentapetalae</taxon>
        <taxon>asterids</taxon>
        <taxon>campanulids</taxon>
        <taxon>Asterales</taxon>
        <taxon>Asteraceae</taxon>
        <taxon>Asteroideae</taxon>
        <taxon>Heliantheae alliance</taxon>
        <taxon>Tageteae</taxon>
        <taxon>Tagetes</taxon>
    </lineage>
</organism>
<name>A0AAD8NJJ8_TARER</name>
<evidence type="ECO:0000313" key="1">
    <source>
        <dbReference type="EMBL" id="KAK1410328.1"/>
    </source>
</evidence>
<comment type="caution">
    <text evidence="1">The sequence shown here is derived from an EMBL/GenBank/DDBJ whole genome shotgun (WGS) entry which is preliminary data.</text>
</comment>
<protein>
    <submittedName>
        <fullName evidence="1">Uncharacterized protein</fullName>
    </submittedName>
</protein>
<reference evidence="1" key="1">
    <citation type="journal article" date="2023" name="bioRxiv">
        <title>Improved chromosome-level genome assembly for marigold (Tagetes erecta).</title>
        <authorList>
            <person name="Jiang F."/>
            <person name="Yuan L."/>
            <person name="Wang S."/>
            <person name="Wang H."/>
            <person name="Xu D."/>
            <person name="Wang A."/>
            <person name="Fan W."/>
        </authorList>
    </citation>
    <scope>NUCLEOTIDE SEQUENCE</scope>
    <source>
        <strain evidence="1">WSJ</strain>
        <tissue evidence="1">Leaf</tissue>
    </source>
</reference>
<evidence type="ECO:0000313" key="2">
    <source>
        <dbReference type="Proteomes" id="UP001229421"/>
    </source>
</evidence>
<accession>A0AAD8NJJ8</accession>
<proteinExistence type="predicted"/>
<keyword evidence="2" id="KW-1185">Reference proteome</keyword>
<gene>
    <name evidence="1" type="ORF">QVD17_36863</name>
</gene>
<dbReference type="AlphaFoldDB" id="A0AAD8NJJ8"/>